<gene>
    <name evidence="2" type="ORF">OHU69_42495</name>
</gene>
<name>A0AAU1UHX6_9ACTN</name>
<evidence type="ECO:0000313" key="2">
    <source>
        <dbReference type="EMBL" id="WTS17129.1"/>
    </source>
</evidence>
<organism evidence="2">
    <name type="scientific">Streptomyces sp. NBC_00119</name>
    <dbReference type="NCBI Taxonomy" id="2975659"/>
    <lineage>
        <taxon>Bacteria</taxon>
        <taxon>Bacillati</taxon>
        <taxon>Actinomycetota</taxon>
        <taxon>Actinomycetes</taxon>
        <taxon>Kitasatosporales</taxon>
        <taxon>Streptomycetaceae</taxon>
        <taxon>Streptomyces</taxon>
    </lineage>
</organism>
<feature type="transmembrane region" description="Helical" evidence="1">
    <location>
        <begin position="148"/>
        <end position="172"/>
    </location>
</feature>
<keyword evidence="1" id="KW-0472">Membrane</keyword>
<dbReference type="EMBL" id="CP108195">
    <property type="protein sequence ID" value="WTS17129.1"/>
    <property type="molecule type" value="Genomic_DNA"/>
</dbReference>
<dbReference type="AlphaFoldDB" id="A0AAU1UHX6"/>
<sequence>MATALSPGRFADRGLLRRLEFVAYPAAAGAAFAVLALGVVTWLPALAALARALQRWRTDGDSRVFSGVLRAFPHYWRSLWRHGLLSTGVVALLAVNTLYLLGSSSPYAFVLLAAQAGIAAAVVVHHTALAACAGIAPKASVGSWTRGALALSFGSPARGTALLGAAVSAVLLSLVVPLGPLLLGPSVPVLLALAFADPSPTGRNPA</sequence>
<dbReference type="InterPro" id="IPR006938">
    <property type="entry name" value="DUF624"/>
</dbReference>
<proteinExistence type="predicted"/>
<accession>A0AAU1UHX6</accession>
<keyword evidence="1" id="KW-0812">Transmembrane</keyword>
<dbReference type="Pfam" id="PF04854">
    <property type="entry name" value="DUF624"/>
    <property type="match status" value="1"/>
</dbReference>
<evidence type="ECO:0008006" key="3">
    <source>
        <dbReference type="Google" id="ProtNLM"/>
    </source>
</evidence>
<feature type="transmembrane region" description="Helical" evidence="1">
    <location>
        <begin position="79"/>
        <end position="101"/>
    </location>
</feature>
<reference evidence="2" key="1">
    <citation type="submission" date="2022-10" db="EMBL/GenBank/DDBJ databases">
        <title>The complete genomes of actinobacterial strains from the NBC collection.</title>
        <authorList>
            <person name="Joergensen T.S."/>
            <person name="Alvarez Arevalo M."/>
            <person name="Sterndorff E.B."/>
            <person name="Faurdal D."/>
            <person name="Vuksanovic O."/>
            <person name="Mourched A.-S."/>
            <person name="Charusanti P."/>
            <person name="Shaw S."/>
            <person name="Blin K."/>
            <person name="Weber T."/>
        </authorList>
    </citation>
    <scope>NUCLEOTIDE SEQUENCE</scope>
    <source>
        <strain evidence="2">NBC_00119</strain>
    </source>
</reference>
<feature type="transmembrane region" description="Helical" evidence="1">
    <location>
        <begin position="22"/>
        <end position="49"/>
    </location>
</feature>
<keyword evidence="1" id="KW-1133">Transmembrane helix</keyword>
<feature type="transmembrane region" description="Helical" evidence="1">
    <location>
        <begin position="107"/>
        <end position="136"/>
    </location>
</feature>
<protein>
    <recommendedName>
        <fullName evidence="3">DUF624 domain-containing protein</fullName>
    </recommendedName>
</protein>
<evidence type="ECO:0000256" key="1">
    <source>
        <dbReference type="SAM" id="Phobius"/>
    </source>
</evidence>